<evidence type="ECO:0000313" key="2">
    <source>
        <dbReference type="EMBL" id="AFD24592.1"/>
    </source>
</evidence>
<dbReference type="KEGG" id="dgo:DGo_CA0665"/>
<sequence length="230" mass="25348">MSGLLKKKVTFGAFDLPAALGKPRAGQYDDSDLHRLLGALPTPLILGTLGLDWKDLHRAARDQHWSLASELQAPPEPGPEPLAPALALARLRQLAGQPQVSGEKLLAAAQAPGVDLSAQPADLQTALAARAVALHQYEHSWQARELTALLRRALSLDLSVPPPTPLPFEMPPRPKKLPTWQTPAEWEDRQRQDHAQREQAALEAWRDLQDTLKLRREWRGALAAQPTPRP</sequence>
<dbReference type="HOGENOM" id="CLU_1203203_0_0_0"/>
<dbReference type="PATRIC" id="fig|745776.4.peg.682"/>
<proteinExistence type="predicted"/>
<evidence type="ECO:0000313" key="3">
    <source>
        <dbReference type="Proteomes" id="UP000007575"/>
    </source>
</evidence>
<dbReference type="AlphaFoldDB" id="H8GX52"/>
<name>H8GX52_DEIGI</name>
<gene>
    <name evidence="2" type="ordered locus">DGo_CA0665</name>
</gene>
<dbReference type="Proteomes" id="UP000007575">
    <property type="component" value="Chromosome"/>
</dbReference>
<dbReference type="EMBL" id="CP002191">
    <property type="protein sequence ID" value="AFD24592.1"/>
    <property type="molecule type" value="Genomic_DNA"/>
</dbReference>
<dbReference type="OrthoDB" id="63550at2"/>
<dbReference type="STRING" id="745776.DGo_CA0665"/>
<feature type="compositionally biased region" description="Basic and acidic residues" evidence="1">
    <location>
        <begin position="186"/>
        <end position="197"/>
    </location>
</feature>
<reference evidence="2 3" key="1">
    <citation type="journal article" date="2012" name="PLoS ONE">
        <title>Genome sequence and transcriptome analysis of the radioresistant bacterium Deinococcus gobiensis: insights into the extreme environmental adaptations.</title>
        <authorList>
            <person name="Yuan M."/>
            <person name="Chen M."/>
            <person name="Zhang W."/>
            <person name="Lu W."/>
            <person name="Wang J."/>
            <person name="Yang M."/>
            <person name="Zhao P."/>
            <person name="Tang R."/>
            <person name="Li X."/>
            <person name="Hao Y."/>
            <person name="Zhou Z."/>
            <person name="Zhan Y."/>
            <person name="Yu H."/>
            <person name="Teng C."/>
            <person name="Yan Y."/>
            <person name="Ping S."/>
            <person name="Wang Y."/>
            <person name="Lin M."/>
        </authorList>
    </citation>
    <scope>NUCLEOTIDE SEQUENCE [LARGE SCALE GENOMIC DNA]</scope>
    <source>
        <strain evidence="2 3">I-0</strain>
    </source>
</reference>
<keyword evidence="3" id="KW-1185">Reference proteome</keyword>
<accession>H8GX52</accession>
<organism evidence="2 3">
    <name type="scientific">Deinococcus gobiensis (strain DSM 21396 / JCM 16679 / CGMCC 1.7299 / I-0)</name>
    <dbReference type="NCBI Taxonomy" id="745776"/>
    <lineage>
        <taxon>Bacteria</taxon>
        <taxon>Thermotogati</taxon>
        <taxon>Deinococcota</taxon>
        <taxon>Deinococci</taxon>
        <taxon>Deinococcales</taxon>
        <taxon>Deinococcaceae</taxon>
        <taxon>Deinococcus</taxon>
    </lineage>
</organism>
<dbReference type="RefSeq" id="WP_014684075.1">
    <property type="nucleotide sequence ID" value="NC_017790.1"/>
</dbReference>
<protein>
    <submittedName>
        <fullName evidence="2">Uncharacterized protein</fullName>
    </submittedName>
</protein>
<feature type="region of interest" description="Disordered" evidence="1">
    <location>
        <begin position="165"/>
        <end position="200"/>
    </location>
</feature>
<evidence type="ECO:0000256" key="1">
    <source>
        <dbReference type="SAM" id="MobiDB-lite"/>
    </source>
</evidence>